<sequence length="811" mass="90092">MNPYSFTVDSLSKSQDLAAAILASSTPSQISAACSSLDAFLRSHSPDQSRHFFSLAFPALICKLYGFDDASPSPPPPPPPPSSSSGGGGWIDVVLHSNDADLAARVFDLLSPDGVLFHLISAVDRQSLVKYVFPTERLPEWARLVLSAGKDCQGLNALCPVFQGKVREAGSSKGSSSSSSSSYQIQLNVFEYFVYWFAYYPICKANSENSSGAMMSATKSKTVSKLENWASSIPRLSHAKRGNEQKLECNLYVRLLYAYLRAFVPVQGMDTHQPYRSSLLHYGYGGDGGSSMMRAEFFVDTLVHYWLVDNDFSPLPVNLCKSVGLSFSLRSVLGETPPSSSLGEVVKLLVKYLNCSARVAQEGVGRVENANGGRFSPSSFDMKSGELVASVYKSSELVGSWNLCIQRPLYRFILRTFLFCPMGTSLKNASQVFSVWVMYMEPWKIAMDDFLELDTNVGSSGIDMNKKVGQSRQCGYQSSWEGYVLSNYLYYSSLIMHFIGFAHKFLHTDPVVIAEMVLKVITVLTSNKELINLIKNVDKVFHTKQAGSGKAMLISLYKYVPLIRDQLQDWEDGLCESDADGSYLHENWNRDLRLFSDAEDGGQQLLQLFLLRAESELQANSGVNFSQNLELIESLKEQVSCLFGCYAMRSISFTPEKKQLAEHTRDDIFTPRKVGNHTFADVKYKGDWMKRPVSADEVAWLANWFVCLSCWLNETLGLDRAENGDVSSKWSYVEVSSYSANIDGPTETMKTMLHAICSWLLILGATVVGLMRKHGIRVNLRPLALKKVITVLLLSALFSVVKKGVRMFLGA</sequence>
<comment type="caution">
    <text evidence="2">The sequence shown here is derived from an EMBL/GenBank/DDBJ whole genome shotgun (WGS) entry which is preliminary data.</text>
</comment>
<organism evidence="2 3">
    <name type="scientific">Linum tenue</name>
    <dbReference type="NCBI Taxonomy" id="586396"/>
    <lineage>
        <taxon>Eukaryota</taxon>
        <taxon>Viridiplantae</taxon>
        <taxon>Streptophyta</taxon>
        <taxon>Embryophyta</taxon>
        <taxon>Tracheophyta</taxon>
        <taxon>Spermatophyta</taxon>
        <taxon>Magnoliopsida</taxon>
        <taxon>eudicotyledons</taxon>
        <taxon>Gunneridae</taxon>
        <taxon>Pentapetalae</taxon>
        <taxon>rosids</taxon>
        <taxon>fabids</taxon>
        <taxon>Malpighiales</taxon>
        <taxon>Linaceae</taxon>
        <taxon>Linum</taxon>
    </lineage>
</organism>
<keyword evidence="1" id="KW-1133">Transmembrane helix</keyword>
<proteinExistence type="predicted"/>
<keyword evidence="1" id="KW-0472">Membrane</keyword>
<evidence type="ECO:0000313" key="3">
    <source>
        <dbReference type="Proteomes" id="UP001154282"/>
    </source>
</evidence>
<dbReference type="PANTHER" id="PTHR31801">
    <property type="entry name" value="ALTERED INHERITANCE OF MITOCHONDRIA PROTEIN 24, MITOCHONDRIAL"/>
    <property type="match status" value="1"/>
</dbReference>
<dbReference type="Proteomes" id="UP001154282">
    <property type="component" value="Unassembled WGS sequence"/>
</dbReference>
<dbReference type="PANTHER" id="PTHR31801:SF1">
    <property type="entry name" value="SPHINGOMYELIN PHOSPHODIESTERASE"/>
    <property type="match status" value="1"/>
</dbReference>
<accession>A0AAV0K9C7</accession>
<evidence type="ECO:0008006" key="4">
    <source>
        <dbReference type="Google" id="ProtNLM"/>
    </source>
</evidence>
<feature type="transmembrane region" description="Helical" evidence="1">
    <location>
        <begin position="752"/>
        <end position="771"/>
    </location>
</feature>
<reference evidence="2" key="1">
    <citation type="submission" date="2022-08" db="EMBL/GenBank/DDBJ databases">
        <authorList>
            <person name="Gutierrez-Valencia J."/>
        </authorList>
    </citation>
    <scope>NUCLEOTIDE SEQUENCE</scope>
</reference>
<dbReference type="AlphaFoldDB" id="A0AAV0K9C7"/>
<keyword evidence="1" id="KW-0812">Transmembrane</keyword>
<dbReference type="EMBL" id="CAMGYJ010000005">
    <property type="protein sequence ID" value="CAI0418054.1"/>
    <property type="molecule type" value="Genomic_DNA"/>
</dbReference>
<keyword evidence="3" id="KW-1185">Reference proteome</keyword>
<feature type="transmembrane region" description="Helical" evidence="1">
    <location>
        <begin position="783"/>
        <end position="801"/>
    </location>
</feature>
<evidence type="ECO:0000256" key="1">
    <source>
        <dbReference type="SAM" id="Phobius"/>
    </source>
</evidence>
<protein>
    <recommendedName>
        <fullName evidence="4">Sphingomyelin phosphodiesterase 4</fullName>
    </recommendedName>
</protein>
<gene>
    <name evidence="2" type="ORF">LITE_LOCUS17534</name>
</gene>
<evidence type="ECO:0000313" key="2">
    <source>
        <dbReference type="EMBL" id="CAI0418054.1"/>
    </source>
</evidence>
<name>A0AAV0K9C7_9ROSI</name>